<dbReference type="Proteomes" id="UP001163603">
    <property type="component" value="Chromosome 1"/>
</dbReference>
<dbReference type="EMBL" id="CM047736">
    <property type="protein sequence ID" value="KAJ0051708.1"/>
    <property type="molecule type" value="Genomic_DNA"/>
</dbReference>
<accession>A0ACC0ZGE0</accession>
<organism evidence="1 2">
    <name type="scientific">Pistacia integerrima</name>
    <dbReference type="NCBI Taxonomy" id="434235"/>
    <lineage>
        <taxon>Eukaryota</taxon>
        <taxon>Viridiplantae</taxon>
        <taxon>Streptophyta</taxon>
        <taxon>Embryophyta</taxon>
        <taxon>Tracheophyta</taxon>
        <taxon>Spermatophyta</taxon>
        <taxon>Magnoliopsida</taxon>
        <taxon>eudicotyledons</taxon>
        <taxon>Gunneridae</taxon>
        <taxon>Pentapetalae</taxon>
        <taxon>rosids</taxon>
        <taxon>malvids</taxon>
        <taxon>Sapindales</taxon>
        <taxon>Anacardiaceae</taxon>
        <taxon>Pistacia</taxon>
    </lineage>
</organism>
<keyword evidence="2" id="KW-1185">Reference proteome</keyword>
<comment type="caution">
    <text evidence="1">The sequence shown here is derived from an EMBL/GenBank/DDBJ whole genome shotgun (WGS) entry which is preliminary data.</text>
</comment>
<gene>
    <name evidence="1" type="ORF">Pint_02727</name>
</gene>
<protein>
    <submittedName>
        <fullName evidence="1">Uncharacterized protein</fullName>
    </submittedName>
</protein>
<reference evidence="2" key="1">
    <citation type="journal article" date="2023" name="G3 (Bethesda)">
        <title>Genome assembly and association tests identify interacting loci associated with vigor, precocity, and sex in interspecific pistachio rootstocks.</title>
        <authorList>
            <person name="Palmer W."/>
            <person name="Jacygrad E."/>
            <person name="Sagayaradj S."/>
            <person name="Cavanaugh K."/>
            <person name="Han R."/>
            <person name="Bertier L."/>
            <person name="Beede B."/>
            <person name="Kafkas S."/>
            <person name="Golino D."/>
            <person name="Preece J."/>
            <person name="Michelmore R."/>
        </authorList>
    </citation>
    <scope>NUCLEOTIDE SEQUENCE [LARGE SCALE GENOMIC DNA]</scope>
</reference>
<sequence>MGFLQTEESKRMEIEELRRMLVACAGVNGRKDDEEFRGLRARMDDDERRRDEVVCVTSGVSFLGLAIVNRLLLRGYSVRIIVDNQEDIEKLREMESSGEMRTYNNNLSVVTAKLTEVEDVVEAFEGCRGIFHTSAFVDPVGLSGYSCDWWVSAHSWDLPIGLNCILVALTRGSINEVPSTKNYGSMVPKCMAEIEVKATESVMKACARTSSVKNCVLTSSLLACIWQEGAEQDLSQVVNQDCWSNEPLCINKKLWYALGKLRSEKTAWQIAEEGGLKLATICPGLITGPDFIQRNPTATIAYLKGAQEMYANGLLATVDVMRLAEAHVCVYEAMNKTGFGRYICFDKVIKREDEAERLESQVGMPKNKLSGNTNIISMPFELSNKKLTTLMSKNT</sequence>
<evidence type="ECO:0000313" key="2">
    <source>
        <dbReference type="Proteomes" id="UP001163603"/>
    </source>
</evidence>
<proteinExistence type="predicted"/>
<name>A0ACC0ZGE0_9ROSI</name>
<evidence type="ECO:0000313" key="1">
    <source>
        <dbReference type="EMBL" id="KAJ0051708.1"/>
    </source>
</evidence>